<dbReference type="InterPro" id="IPR005821">
    <property type="entry name" value="Ion_trans_dom"/>
</dbReference>
<feature type="transmembrane region" description="Helical" evidence="6">
    <location>
        <begin position="283"/>
        <end position="304"/>
    </location>
</feature>
<comment type="caution">
    <text evidence="8">The sequence shown here is derived from an EMBL/GenBank/DDBJ whole genome shotgun (WGS) entry which is preliminary data.</text>
</comment>
<reference evidence="8" key="1">
    <citation type="submission" date="2023-10" db="EMBL/GenBank/DDBJ databases">
        <authorList>
            <person name="Chen Y."/>
            <person name="Shah S."/>
            <person name="Dougan E. K."/>
            <person name="Thang M."/>
            <person name="Chan C."/>
        </authorList>
    </citation>
    <scope>NUCLEOTIDE SEQUENCE [LARGE SCALE GENOMIC DNA]</scope>
</reference>
<dbReference type="EMBL" id="CAUYUJ010018204">
    <property type="protein sequence ID" value="CAK0881577.1"/>
    <property type="molecule type" value="Genomic_DNA"/>
</dbReference>
<organism evidence="8 9">
    <name type="scientific">Prorocentrum cordatum</name>
    <dbReference type="NCBI Taxonomy" id="2364126"/>
    <lineage>
        <taxon>Eukaryota</taxon>
        <taxon>Sar</taxon>
        <taxon>Alveolata</taxon>
        <taxon>Dinophyceae</taxon>
        <taxon>Prorocentrales</taxon>
        <taxon>Prorocentraceae</taxon>
        <taxon>Prorocentrum</taxon>
    </lineage>
</organism>
<evidence type="ECO:0000256" key="1">
    <source>
        <dbReference type="ARBA" id="ARBA00004141"/>
    </source>
</evidence>
<evidence type="ECO:0000256" key="2">
    <source>
        <dbReference type="ARBA" id="ARBA00022692"/>
    </source>
</evidence>
<feature type="domain" description="Ion transport" evidence="7">
    <location>
        <begin position="211"/>
        <end position="457"/>
    </location>
</feature>
<dbReference type="InterPro" id="IPR027359">
    <property type="entry name" value="Volt_channel_dom_sf"/>
</dbReference>
<comment type="subcellular location">
    <subcellularLocation>
        <location evidence="1">Membrane</location>
        <topology evidence="1">Multi-pass membrane protein</topology>
    </subcellularLocation>
</comment>
<feature type="transmembrane region" description="Helical" evidence="6">
    <location>
        <begin position="251"/>
        <end position="271"/>
    </location>
</feature>
<evidence type="ECO:0000313" key="8">
    <source>
        <dbReference type="EMBL" id="CAK0881577.1"/>
    </source>
</evidence>
<gene>
    <name evidence="8" type="ORF">PCOR1329_LOCUS64382</name>
</gene>
<feature type="transmembrane region" description="Helical" evidence="6">
    <location>
        <begin position="210"/>
        <end position="231"/>
    </location>
</feature>
<feature type="region of interest" description="Disordered" evidence="5">
    <location>
        <begin position="138"/>
        <end position="162"/>
    </location>
</feature>
<evidence type="ECO:0000259" key="7">
    <source>
        <dbReference type="Pfam" id="PF00520"/>
    </source>
</evidence>
<dbReference type="SUPFAM" id="SSF81324">
    <property type="entry name" value="Voltage-gated potassium channels"/>
    <property type="match status" value="1"/>
</dbReference>
<sequence>MAHGADEGRATLGRARDSMQLECVQLEVRELRQELQGGLDRLLKALLQPLGELQEALLEARPTPARSEIPDFSAWLAAGAPKRKSERTRAVPKAAPSCDGEGPSQGDGQGRPRRNVVNGQAALDYTYVENNCDSASAVEDASVKSKERSEKSSSMSTLGQHVPRQIHTAQESIKQHLYFSHGLHQVEEFVAEPHGPVRRRVSWLVKTHQTAFEAFIGCIIVANSICIGLEIEISLGRELHGHGQEGQESILAYLEICFLAVYTLELLLRFIADGWDVFRNMWFLFDFSMVAVGGLATVLANHVVSGEGSGAIEVLEQAPLIRNLRLVRLVRAVRMVELFQDLWKLCVGLMKSARTVTSAAVLVTMVAYVFGCAALELIAKSQRLQANPVTKEILDNHFSSLGHVMVTMIQFVNADSIGAIYFPLILENPIVGIFFCMLIGVVSILLMNLVTAAVVESAIKTGKEDLCMQRHRIIKQVEHMIPLVERAFREMDVTQDGR</sequence>
<dbReference type="Pfam" id="PF00520">
    <property type="entry name" value="Ion_trans"/>
    <property type="match status" value="1"/>
</dbReference>
<proteinExistence type="predicted"/>
<evidence type="ECO:0000256" key="5">
    <source>
        <dbReference type="SAM" id="MobiDB-lite"/>
    </source>
</evidence>
<keyword evidence="3 6" id="KW-1133">Transmembrane helix</keyword>
<evidence type="ECO:0000256" key="3">
    <source>
        <dbReference type="ARBA" id="ARBA00022989"/>
    </source>
</evidence>
<keyword evidence="4 6" id="KW-0472">Membrane</keyword>
<feature type="compositionally biased region" description="Basic and acidic residues" evidence="5">
    <location>
        <begin position="141"/>
        <end position="151"/>
    </location>
</feature>
<evidence type="ECO:0000256" key="6">
    <source>
        <dbReference type="SAM" id="Phobius"/>
    </source>
</evidence>
<accession>A0ABN9W7F1</accession>
<dbReference type="Proteomes" id="UP001189429">
    <property type="component" value="Unassembled WGS sequence"/>
</dbReference>
<protein>
    <recommendedName>
        <fullName evidence="7">Ion transport domain-containing protein</fullName>
    </recommendedName>
</protein>
<dbReference type="Gene3D" id="1.20.120.350">
    <property type="entry name" value="Voltage-gated potassium channels. Chain C"/>
    <property type="match status" value="1"/>
</dbReference>
<evidence type="ECO:0000256" key="4">
    <source>
        <dbReference type="ARBA" id="ARBA00023136"/>
    </source>
</evidence>
<name>A0ABN9W7F1_9DINO</name>
<feature type="region of interest" description="Disordered" evidence="5">
    <location>
        <begin position="79"/>
        <end position="115"/>
    </location>
</feature>
<feature type="transmembrane region" description="Helical" evidence="6">
    <location>
        <begin position="430"/>
        <end position="455"/>
    </location>
</feature>
<keyword evidence="2 6" id="KW-0812">Transmembrane</keyword>
<dbReference type="PANTHER" id="PTHR46726:SF1">
    <property type="entry name" value="TWO-PORE CALCIUM CHANNEL 3"/>
    <property type="match status" value="1"/>
</dbReference>
<feature type="transmembrane region" description="Helical" evidence="6">
    <location>
        <begin position="359"/>
        <end position="379"/>
    </location>
</feature>
<feature type="transmembrane region" description="Helical" evidence="6">
    <location>
        <begin position="400"/>
        <end position="424"/>
    </location>
</feature>
<dbReference type="PANTHER" id="PTHR46726">
    <property type="entry name" value="TWO PORE CHANNEL 3"/>
    <property type="match status" value="1"/>
</dbReference>
<dbReference type="Gene3D" id="1.10.287.70">
    <property type="match status" value="1"/>
</dbReference>
<evidence type="ECO:0000313" key="9">
    <source>
        <dbReference type="Proteomes" id="UP001189429"/>
    </source>
</evidence>
<keyword evidence="9" id="KW-1185">Reference proteome</keyword>